<dbReference type="PANTHER" id="PTHR11732">
    <property type="entry name" value="ALDO/KETO REDUCTASE"/>
    <property type="match status" value="1"/>
</dbReference>
<proteinExistence type="predicted"/>
<dbReference type="STRING" id="1168221.R7YPS6"/>
<reference evidence="4" key="1">
    <citation type="submission" date="2012-06" db="EMBL/GenBank/DDBJ databases">
        <title>The genome sequence of Coniosporium apollinis CBS 100218.</title>
        <authorList>
            <consortium name="The Broad Institute Genome Sequencing Platform"/>
            <person name="Cuomo C."/>
            <person name="Gorbushina A."/>
            <person name="Noack S."/>
            <person name="Walker B."/>
            <person name="Young S.K."/>
            <person name="Zeng Q."/>
            <person name="Gargeya S."/>
            <person name="Fitzgerald M."/>
            <person name="Haas B."/>
            <person name="Abouelleil A."/>
            <person name="Alvarado L."/>
            <person name="Arachchi H.M."/>
            <person name="Berlin A.M."/>
            <person name="Chapman S.B."/>
            <person name="Goldberg J."/>
            <person name="Griggs A."/>
            <person name="Gujja S."/>
            <person name="Hansen M."/>
            <person name="Howarth C."/>
            <person name="Imamovic A."/>
            <person name="Larimer J."/>
            <person name="McCowan C."/>
            <person name="Montmayeur A."/>
            <person name="Murphy C."/>
            <person name="Neiman D."/>
            <person name="Pearson M."/>
            <person name="Priest M."/>
            <person name="Roberts A."/>
            <person name="Saif S."/>
            <person name="Shea T."/>
            <person name="Sisk P."/>
            <person name="Sykes S."/>
            <person name="Wortman J."/>
            <person name="Nusbaum C."/>
            <person name="Birren B."/>
        </authorList>
    </citation>
    <scope>NUCLEOTIDE SEQUENCE [LARGE SCALE GENOMIC DNA]</scope>
    <source>
        <strain evidence="4">CBS 100218</strain>
    </source>
</reference>
<organism evidence="3 4">
    <name type="scientific">Coniosporium apollinis (strain CBS 100218)</name>
    <name type="common">Rock-inhabiting black yeast</name>
    <dbReference type="NCBI Taxonomy" id="1168221"/>
    <lineage>
        <taxon>Eukaryota</taxon>
        <taxon>Fungi</taxon>
        <taxon>Dikarya</taxon>
        <taxon>Ascomycota</taxon>
        <taxon>Pezizomycotina</taxon>
        <taxon>Dothideomycetes</taxon>
        <taxon>Dothideomycetes incertae sedis</taxon>
        <taxon>Coniosporium</taxon>
    </lineage>
</organism>
<gene>
    <name evidence="3" type="ORF">W97_02869</name>
</gene>
<dbReference type="SUPFAM" id="SSF51430">
    <property type="entry name" value="NAD(P)-linked oxidoreductase"/>
    <property type="match status" value="1"/>
</dbReference>
<evidence type="ECO:0000259" key="2">
    <source>
        <dbReference type="Pfam" id="PF00248"/>
    </source>
</evidence>
<dbReference type="Gene3D" id="3.20.20.100">
    <property type="entry name" value="NADP-dependent oxidoreductase domain"/>
    <property type="match status" value="1"/>
</dbReference>
<dbReference type="AlphaFoldDB" id="R7YPS6"/>
<dbReference type="InterPro" id="IPR036812">
    <property type="entry name" value="NAD(P)_OxRdtase_dom_sf"/>
</dbReference>
<dbReference type="Pfam" id="PF00248">
    <property type="entry name" value="Aldo_ket_red"/>
    <property type="match status" value="1"/>
</dbReference>
<evidence type="ECO:0000313" key="3">
    <source>
        <dbReference type="EMBL" id="EON63641.1"/>
    </source>
</evidence>
<dbReference type="EMBL" id="JH767564">
    <property type="protein sequence ID" value="EON63641.1"/>
    <property type="molecule type" value="Genomic_DNA"/>
</dbReference>
<dbReference type="InterPro" id="IPR023210">
    <property type="entry name" value="NADP_OxRdtase_dom"/>
</dbReference>
<dbReference type="CDD" id="cd19071">
    <property type="entry name" value="AKR_AKR1-5-like"/>
    <property type="match status" value="1"/>
</dbReference>
<dbReference type="OMA" id="FQSFWTL"/>
<keyword evidence="1" id="KW-0560">Oxidoreductase</keyword>
<dbReference type="GeneID" id="19900180"/>
<keyword evidence="4" id="KW-1185">Reference proteome</keyword>
<dbReference type="eggNOG" id="KOG1577">
    <property type="taxonomic scope" value="Eukaryota"/>
</dbReference>
<dbReference type="OrthoDB" id="5357513at2759"/>
<dbReference type="GO" id="GO:0016491">
    <property type="term" value="F:oxidoreductase activity"/>
    <property type="evidence" value="ECO:0007669"/>
    <property type="project" value="UniProtKB-KW"/>
</dbReference>
<protein>
    <recommendedName>
        <fullName evidence="2">NADP-dependent oxidoreductase domain-containing protein</fullName>
    </recommendedName>
</protein>
<name>R7YPS6_CONA1</name>
<dbReference type="InterPro" id="IPR020471">
    <property type="entry name" value="AKR"/>
</dbReference>
<evidence type="ECO:0000256" key="1">
    <source>
        <dbReference type="ARBA" id="ARBA00023002"/>
    </source>
</evidence>
<accession>R7YPS6</accession>
<evidence type="ECO:0000313" key="4">
    <source>
        <dbReference type="Proteomes" id="UP000016924"/>
    </source>
</evidence>
<sequence length="307" mass="34195">MSSHTDAAASSTTGFNHRVPSLIYGTAWKKERTTELVVQALRAGFKGIDTAAQPKHYREDLVGDGVRQAVRDGLARREELYIQTKYSPYAGEDAPYNAHATIAEQVQQSVASSLHSFRSLLETDGPDQEPYLDCLVLHSPLPTLSQTMEAWTAMESFVPSKIRTLGISNTDLRTLVTVHEHAKIKPSVVQNRFYPATHYDVMVRAFCNGNNIRYQSFWTLTANPHLLVSSPVRTLASEAQISVQAALYSLVIGLGNVSVLNGTTNEGRMRKDLEEVERVQQFKSSDTGRACWQKCSTDFERTIIMRG</sequence>
<dbReference type="RefSeq" id="XP_007778958.1">
    <property type="nucleotide sequence ID" value="XM_007780768.1"/>
</dbReference>
<dbReference type="Proteomes" id="UP000016924">
    <property type="component" value="Unassembled WGS sequence"/>
</dbReference>
<dbReference type="HOGENOM" id="CLU_023205_10_1_1"/>
<feature type="domain" description="NADP-dependent oxidoreductase" evidence="2">
    <location>
        <begin position="28"/>
        <end position="214"/>
    </location>
</feature>